<protein>
    <submittedName>
        <fullName evidence="1">Uncharacterized protein</fullName>
    </submittedName>
</protein>
<evidence type="ECO:0000313" key="1">
    <source>
        <dbReference type="EMBL" id="KAK3804375.1"/>
    </source>
</evidence>
<dbReference type="AlphaFoldDB" id="A0AAE1EF52"/>
<name>A0AAE1EF52_9GAST</name>
<proteinExistence type="predicted"/>
<sequence length="86" mass="9154">MDVPSREASYGFLSDPLWCPEDFPGHASPVMTSGRRAEVDASKVILVGDEISVSGKNPAQSAAHPLKAITSHTYLPTKPIPAIILL</sequence>
<keyword evidence="2" id="KW-1185">Reference proteome</keyword>
<dbReference type="Proteomes" id="UP001283361">
    <property type="component" value="Unassembled WGS sequence"/>
</dbReference>
<dbReference type="EMBL" id="JAWDGP010000016">
    <property type="protein sequence ID" value="KAK3804375.1"/>
    <property type="molecule type" value="Genomic_DNA"/>
</dbReference>
<reference evidence="1" key="1">
    <citation type="journal article" date="2023" name="G3 (Bethesda)">
        <title>A reference genome for the long-term kleptoplast-retaining sea slug Elysia crispata morphotype clarki.</title>
        <authorList>
            <person name="Eastman K.E."/>
            <person name="Pendleton A.L."/>
            <person name="Shaikh M.A."/>
            <person name="Suttiyut T."/>
            <person name="Ogas R."/>
            <person name="Tomko P."/>
            <person name="Gavelis G."/>
            <person name="Widhalm J.R."/>
            <person name="Wisecaver J.H."/>
        </authorList>
    </citation>
    <scope>NUCLEOTIDE SEQUENCE</scope>
    <source>
        <strain evidence="1">ECLA1</strain>
    </source>
</reference>
<evidence type="ECO:0000313" key="2">
    <source>
        <dbReference type="Proteomes" id="UP001283361"/>
    </source>
</evidence>
<accession>A0AAE1EF52</accession>
<gene>
    <name evidence="1" type="ORF">RRG08_059345</name>
</gene>
<organism evidence="1 2">
    <name type="scientific">Elysia crispata</name>
    <name type="common">lettuce slug</name>
    <dbReference type="NCBI Taxonomy" id="231223"/>
    <lineage>
        <taxon>Eukaryota</taxon>
        <taxon>Metazoa</taxon>
        <taxon>Spiralia</taxon>
        <taxon>Lophotrochozoa</taxon>
        <taxon>Mollusca</taxon>
        <taxon>Gastropoda</taxon>
        <taxon>Heterobranchia</taxon>
        <taxon>Euthyneura</taxon>
        <taxon>Panpulmonata</taxon>
        <taxon>Sacoglossa</taxon>
        <taxon>Placobranchoidea</taxon>
        <taxon>Plakobranchidae</taxon>
        <taxon>Elysia</taxon>
    </lineage>
</organism>
<comment type="caution">
    <text evidence="1">The sequence shown here is derived from an EMBL/GenBank/DDBJ whole genome shotgun (WGS) entry which is preliminary data.</text>
</comment>